<name>A0A0F9DQT1_9ZZZZ</name>
<sequence>LQPAALQSGGGGGFDFSSLAGLIGGGGGGNFSPMMGIGDLFSQLNEQVYGSIGDFPYAEFVTNDPVTSSYVDPNLTRLGFTPGSPEAIAATQAEHERLLAASGSGSTQTLHAGGRLKPGQSGIVGDDPQGRLTPFSELVRNVNGEVEITPLGGRGLSNFRGGFDTGTGPHSHQEMVDAEGNPIVSEVNPFDVVPDVPFPTRHQ</sequence>
<evidence type="ECO:0000313" key="2">
    <source>
        <dbReference type="EMBL" id="KKL14258.1"/>
    </source>
</evidence>
<proteinExistence type="predicted"/>
<evidence type="ECO:0000256" key="1">
    <source>
        <dbReference type="SAM" id="MobiDB-lite"/>
    </source>
</evidence>
<feature type="region of interest" description="Disordered" evidence="1">
    <location>
        <begin position="101"/>
        <end position="131"/>
    </location>
</feature>
<protein>
    <submittedName>
        <fullName evidence="2">Uncharacterized protein</fullName>
    </submittedName>
</protein>
<accession>A0A0F9DQT1</accession>
<feature type="non-terminal residue" evidence="2">
    <location>
        <position position="1"/>
    </location>
</feature>
<dbReference type="EMBL" id="LAZR01040529">
    <property type="protein sequence ID" value="KKL14258.1"/>
    <property type="molecule type" value="Genomic_DNA"/>
</dbReference>
<organism evidence="2">
    <name type="scientific">marine sediment metagenome</name>
    <dbReference type="NCBI Taxonomy" id="412755"/>
    <lineage>
        <taxon>unclassified sequences</taxon>
        <taxon>metagenomes</taxon>
        <taxon>ecological metagenomes</taxon>
    </lineage>
</organism>
<gene>
    <name evidence="2" type="ORF">LCGC14_2517510</name>
</gene>
<comment type="caution">
    <text evidence="2">The sequence shown here is derived from an EMBL/GenBank/DDBJ whole genome shotgun (WGS) entry which is preliminary data.</text>
</comment>
<reference evidence="2" key="1">
    <citation type="journal article" date="2015" name="Nature">
        <title>Complex archaea that bridge the gap between prokaryotes and eukaryotes.</title>
        <authorList>
            <person name="Spang A."/>
            <person name="Saw J.H."/>
            <person name="Jorgensen S.L."/>
            <person name="Zaremba-Niedzwiedzka K."/>
            <person name="Martijn J."/>
            <person name="Lind A.E."/>
            <person name="van Eijk R."/>
            <person name="Schleper C."/>
            <person name="Guy L."/>
            <person name="Ettema T.J."/>
        </authorList>
    </citation>
    <scope>NUCLEOTIDE SEQUENCE</scope>
</reference>
<dbReference type="AlphaFoldDB" id="A0A0F9DQT1"/>